<evidence type="ECO:0000256" key="4">
    <source>
        <dbReference type="ARBA" id="ARBA00023125"/>
    </source>
</evidence>
<feature type="coiled-coil region" evidence="6">
    <location>
        <begin position="228"/>
        <end position="265"/>
    </location>
</feature>
<dbReference type="GO" id="GO:0008270">
    <property type="term" value="F:zinc ion binding"/>
    <property type="evidence" value="ECO:0007669"/>
    <property type="project" value="UniProtKB-KW"/>
</dbReference>
<organism evidence="9 10">
    <name type="scientific">Merluccius polli</name>
    <name type="common">Benguela hake</name>
    <name type="synonym">Merluccius cadenati</name>
    <dbReference type="NCBI Taxonomy" id="89951"/>
    <lineage>
        <taxon>Eukaryota</taxon>
        <taxon>Metazoa</taxon>
        <taxon>Chordata</taxon>
        <taxon>Craniata</taxon>
        <taxon>Vertebrata</taxon>
        <taxon>Euteleostomi</taxon>
        <taxon>Actinopterygii</taxon>
        <taxon>Neopterygii</taxon>
        <taxon>Teleostei</taxon>
        <taxon>Neoteleostei</taxon>
        <taxon>Acanthomorphata</taxon>
        <taxon>Zeiogadaria</taxon>
        <taxon>Gadariae</taxon>
        <taxon>Gadiformes</taxon>
        <taxon>Gadoidei</taxon>
        <taxon>Merlucciidae</taxon>
        <taxon>Merluccius</taxon>
    </lineage>
</organism>
<gene>
    <name evidence="9" type="primary">Thap7</name>
    <name evidence="9" type="ORF">N1851_030924</name>
</gene>
<feature type="region of interest" description="Disordered" evidence="7">
    <location>
        <begin position="156"/>
        <end position="202"/>
    </location>
</feature>
<dbReference type="PANTHER" id="PTHR47502">
    <property type="entry name" value="THAP DOMAIN-CONTAINING PROTEIN 7"/>
    <property type="match status" value="1"/>
</dbReference>
<evidence type="ECO:0000256" key="3">
    <source>
        <dbReference type="ARBA" id="ARBA00022833"/>
    </source>
</evidence>
<evidence type="ECO:0000313" key="9">
    <source>
        <dbReference type="EMBL" id="KAK0133552.1"/>
    </source>
</evidence>
<dbReference type="GO" id="GO:0005634">
    <property type="term" value="C:nucleus"/>
    <property type="evidence" value="ECO:0007669"/>
    <property type="project" value="TreeGrafter"/>
</dbReference>
<evidence type="ECO:0000256" key="1">
    <source>
        <dbReference type="ARBA" id="ARBA00022723"/>
    </source>
</evidence>
<dbReference type="EMBL" id="JAOPHQ010005981">
    <property type="protein sequence ID" value="KAK0133552.1"/>
    <property type="molecule type" value="Genomic_DNA"/>
</dbReference>
<dbReference type="PANTHER" id="PTHR47502:SF1">
    <property type="entry name" value="THAP DOMAIN-CONTAINING PROTEIN 7"/>
    <property type="match status" value="1"/>
</dbReference>
<reference evidence="9" key="1">
    <citation type="journal article" date="2023" name="Front. Mar. Sci.">
        <title>A new Merluccius polli reference genome to investigate the effects of global change in West African waters.</title>
        <authorList>
            <person name="Mateo J.L."/>
            <person name="Blanco-Fernandez C."/>
            <person name="Garcia-Vazquez E."/>
            <person name="Machado-Schiaffino G."/>
        </authorList>
    </citation>
    <scope>NUCLEOTIDE SEQUENCE</scope>
    <source>
        <strain evidence="9">C29</strain>
        <tissue evidence="9">Fin</tissue>
    </source>
</reference>
<keyword evidence="2 5" id="KW-0863">Zinc-finger</keyword>
<keyword evidence="3" id="KW-0862">Zinc</keyword>
<feature type="domain" description="THAP-type" evidence="8">
    <location>
        <begin position="1"/>
        <end position="87"/>
    </location>
</feature>
<proteinExistence type="predicted"/>
<dbReference type="SMART" id="SM00980">
    <property type="entry name" value="THAP"/>
    <property type="match status" value="1"/>
</dbReference>
<dbReference type="InterPro" id="IPR006612">
    <property type="entry name" value="THAP_Znf"/>
</dbReference>
<comment type="caution">
    <text evidence="9">The sequence shown here is derived from an EMBL/GenBank/DDBJ whole genome shotgun (WGS) entry which is preliminary data.</text>
</comment>
<evidence type="ECO:0000256" key="6">
    <source>
        <dbReference type="SAM" id="Coils"/>
    </source>
</evidence>
<evidence type="ECO:0000256" key="7">
    <source>
        <dbReference type="SAM" id="MobiDB-lite"/>
    </source>
</evidence>
<keyword evidence="6" id="KW-0175">Coiled coil</keyword>
<keyword evidence="10" id="KW-1185">Reference proteome</keyword>
<dbReference type="AlphaFoldDB" id="A0AA47NRB8"/>
<dbReference type="Pfam" id="PF05485">
    <property type="entry name" value="THAP"/>
    <property type="match status" value="1"/>
</dbReference>
<dbReference type="PROSITE" id="PS50950">
    <property type="entry name" value="ZF_THAP"/>
    <property type="match status" value="1"/>
</dbReference>
<name>A0AA47NRB8_MERPO</name>
<keyword evidence="1" id="KW-0479">Metal-binding</keyword>
<dbReference type="SMART" id="SM00692">
    <property type="entry name" value="DM3"/>
    <property type="match status" value="1"/>
</dbReference>
<keyword evidence="4 5" id="KW-0238">DNA-binding</keyword>
<evidence type="ECO:0000313" key="10">
    <source>
        <dbReference type="Proteomes" id="UP001174136"/>
    </source>
</evidence>
<accession>A0AA47NRB8</accession>
<dbReference type="GO" id="GO:0003677">
    <property type="term" value="F:DNA binding"/>
    <property type="evidence" value="ECO:0007669"/>
    <property type="project" value="UniProtKB-UniRule"/>
</dbReference>
<evidence type="ECO:0000256" key="5">
    <source>
        <dbReference type="PROSITE-ProRule" id="PRU00309"/>
    </source>
</evidence>
<evidence type="ECO:0000256" key="2">
    <source>
        <dbReference type="ARBA" id="ARBA00022771"/>
    </source>
</evidence>
<protein>
    <submittedName>
        <fullName evidence="9">THAP domain-containing protein 7</fullName>
    </submittedName>
</protein>
<dbReference type="InterPro" id="IPR026519">
    <property type="entry name" value="THAP7"/>
</dbReference>
<sequence>MPRHCSAGGCKSRDNRETRKAGITFHKLPKGASRRNLWITNSHRKGLWDPQTDFVYFCSKHFTPESFELTGYSGIRRLREDAFPTIFDASLEPKRKGPGRPRKRDAIHLRQKPQSQVAVQDTIQEDVKEAEKANCEEVQNLTPVKEEKHRLAAEADVNTLACSNEDASEPENVSRHERCPSPPVPQQSLPRLERPTSPSRYMRRLPPPPGFYLPKEHSYAQLCPLLWRRRYERAVDCLEKALRQLSAARRRENRLRTTLSRLREKHMRHAPQDNGQKTKRGWLASRRRRVAAVRTGGEVSFLVQKGESEFDMETEEAGLSENASGDPTDWARCFGPNTFSEDESGEYCFNCNRAGEGRFGRDTRPVSRAVNKNVRSVVHNGILRSQEEVGKWLPLLKPPESHKNMFINSEEKVLRESHEHHQFSFPNLVENTDDVQLVVLEGPHGDGFRTSLHLQSALKLPTSQSLVQTQAQVGLQQVILDGDSLHNFQVHSLQPALSDFGALVGQTKGAPFYKEPCQQVFFVQESTEGQLLLVPATTQDRLKGVDRTDDGAENVQTILEPQITFHPDLGPITEDEQNQGLEPSNGNIISTVVREDVREKLKEHLEGFQLQLSTEYIT</sequence>
<evidence type="ECO:0000259" key="8">
    <source>
        <dbReference type="PROSITE" id="PS50950"/>
    </source>
</evidence>
<dbReference type="SUPFAM" id="SSF57716">
    <property type="entry name" value="Glucocorticoid receptor-like (DNA-binding domain)"/>
    <property type="match status" value="1"/>
</dbReference>
<dbReference type="Proteomes" id="UP001174136">
    <property type="component" value="Unassembled WGS sequence"/>
</dbReference>
<dbReference type="GO" id="GO:0006355">
    <property type="term" value="P:regulation of DNA-templated transcription"/>
    <property type="evidence" value="ECO:0007669"/>
    <property type="project" value="TreeGrafter"/>
</dbReference>